<gene>
    <name evidence="2" type="ORF">BST33_04755</name>
</gene>
<dbReference type="AlphaFoldDB" id="A0AA91M7I2"/>
<name>A0AA91M7I2_9MYCO</name>
<feature type="compositionally biased region" description="Acidic residues" evidence="1">
    <location>
        <begin position="1"/>
        <end position="14"/>
    </location>
</feature>
<accession>A0AA91M7I2</accession>
<dbReference type="EMBL" id="MVHZ01000003">
    <property type="protein sequence ID" value="ORB03251.1"/>
    <property type="molecule type" value="Genomic_DNA"/>
</dbReference>
<dbReference type="Proteomes" id="UP000192320">
    <property type="component" value="Unassembled WGS sequence"/>
</dbReference>
<evidence type="ECO:0000256" key="1">
    <source>
        <dbReference type="SAM" id="MobiDB-lite"/>
    </source>
</evidence>
<evidence type="ECO:0000313" key="3">
    <source>
        <dbReference type="Proteomes" id="UP000192320"/>
    </source>
</evidence>
<reference evidence="2 3" key="1">
    <citation type="submission" date="2017-02" db="EMBL/GenBank/DDBJ databases">
        <title>The new phylogeny of genus Mycobacterium.</title>
        <authorList>
            <person name="Tortoli E."/>
            <person name="Trovato A."/>
            <person name="Cirillo D.M."/>
        </authorList>
    </citation>
    <scope>NUCLEOTIDE SEQUENCE [LARGE SCALE GENOMIC DNA]</scope>
    <source>
        <strain evidence="2 3">DSM 45633</strain>
    </source>
</reference>
<feature type="region of interest" description="Disordered" evidence="1">
    <location>
        <begin position="1"/>
        <end position="61"/>
    </location>
</feature>
<protein>
    <submittedName>
        <fullName evidence="2">Uncharacterized protein</fullName>
    </submittedName>
</protein>
<feature type="compositionally biased region" description="Acidic residues" evidence="1">
    <location>
        <begin position="31"/>
        <end position="55"/>
    </location>
</feature>
<organism evidence="2 3">
    <name type="scientific">Mycolicibacter minnesotensis</name>
    <dbReference type="NCBI Taxonomy" id="1118379"/>
    <lineage>
        <taxon>Bacteria</taxon>
        <taxon>Bacillati</taxon>
        <taxon>Actinomycetota</taxon>
        <taxon>Actinomycetes</taxon>
        <taxon>Mycobacteriales</taxon>
        <taxon>Mycobacteriaceae</taxon>
        <taxon>Mycolicibacter</taxon>
    </lineage>
</organism>
<evidence type="ECO:0000313" key="2">
    <source>
        <dbReference type="EMBL" id="ORB03251.1"/>
    </source>
</evidence>
<keyword evidence="3" id="KW-1185">Reference proteome</keyword>
<comment type="caution">
    <text evidence="2">The sequence shown here is derived from an EMBL/GenBank/DDBJ whole genome shotgun (WGS) entry which is preliminary data.</text>
</comment>
<sequence length="61" mass="6164">MAPEPDDDSTDVDAADDHTSDHAGPPAAAVDDADAADDVVDAEPDDAEGESDAAQDVEQRG</sequence>
<proteinExistence type="predicted"/>